<comment type="similarity">
    <text evidence="1">Belongs to the bacterial solute-binding protein 8 family.</text>
</comment>
<dbReference type="InterPro" id="IPR002491">
    <property type="entry name" value="ABC_transptr_periplasmic_BD"/>
</dbReference>
<protein>
    <submittedName>
        <fullName evidence="4">ABC transporter substrate-binding protein</fullName>
    </submittedName>
</protein>
<keyword evidence="6" id="KW-1185">Reference proteome</keyword>
<feature type="chain" id="PRO_5038403035" evidence="2">
    <location>
        <begin position="24"/>
        <end position="371"/>
    </location>
</feature>
<dbReference type="OrthoDB" id="9787830at2"/>
<evidence type="ECO:0000313" key="4">
    <source>
        <dbReference type="EMBL" id="AIZ37116.1"/>
    </source>
</evidence>
<dbReference type="GO" id="GO:0071281">
    <property type="term" value="P:cellular response to iron ion"/>
    <property type="evidence" value="ECO:0007669"/>
    <property type="project" value="TreeGrafter"/>
</dbReference>
<dbReference type="EMBL" id="CP101412">
    <property type="protein sequence ID" value="WBB31016.1"/>
    <property type="molecule type" value="Genomic_DNA"/>
</dbReference>
<dbReference type="PROSITE" id="PS50983">
    <property type="entry name" value="FE_B12_PBP"/>
    <property type="match status" value="1"/>
</dbReference>
<evidence type="ECO:0000259" key="3">
    <source>
        <dbReference type="PROSITE" id="PS50983"/>
    </source>
</evidence>
<dbReference type="Pfam" id="PF01497">
    <property type="entry name" value="Peripla_BP_2"/>
    <property type="match status" value="1"/>
</dbReference>
<gene>
    <name evidence="5" type="ORF">NM222_00650</name>
    <name evidence="4" type="ORF">NW74_07150</name>
</gene>
<evidence type="ECO:0000256" key="2">
    <source>
        <dbReference type="SAM" id="SignalP"/>
    </source>
</evidence>
<reference evidence="5" key="2">
    <citation type="submission" date="2022-07" db="EMBL/GenBank/DDBJ databases">
        <title>Parvimonas micra travels from the subgingival sulcus of the human oral cavity to the colorectal adenocarcinoma.</title>
        <authorList>
            <person name="Conde-Perez K."/>
            <person name="Buetas E."/>
            <person name="Aja-Macaya P."/>
            <person name="Martin-De Arribas E."/>
            <person name="Iglesias-Corras I."/>
            <person name="Trigo-Tasende N."/>
            <person name="Nasser-Ali M."/>
            <person name="Estevez L.S."/>
            <person name="Rumbo-Feal S."/>
            <person name="Otero-Alen B."/>
            <person name="Noguera J.F."/>
            <person name="Concha A."/>
            <person name="Pardinas-Lopez S."/>
            <person name="Carda-Dieguez M."/>
            <person name="Gomez-Randulfe I."/>
            <person name="Martinez-Lago N."/>
            <person name="Ladra S."/>
            <person name="Aparicio L.A."/>
            <person name="Bou G."/>
            <person name="Mira A."/>
            <person name="Vallejo J.A."/>
            <person name="Poza M."/>
        </authorList>
    </citation>
    <scope>NUCLEOTIDE SEQUENCE</scope>
    <source>
        <strain evidence="5">PM102KC-G-1</strain>
    </source>
</reference>
<name>A0A0B4S3D1_9FIRM</name>
<reference evidence="4 6" key="1">
    <citation type="submission" date="2014-10" db="EMBL/GenBank/DDBJ databases">
        <title>Complete genome sequence of Parvimonas micra KCOM 1535 (= ChDC B708).</title>
        <authorList>
            <person name="Kook J.-K."/>
            <person name="Park S.-N."/>
            <person name="Lim Y.K."/>
            <person name="Roh H."/>
        </authorList>
    </citation>
    <scope>NUCLEOTIDE SEQUENCE [LARGE SCALE GENOMIC DNA]</scope>
    <source>
        <strain evidence="4">KCOM 1535</strain>
        <strain evidence="6">KCOM 1535 / ChDC B708</strain>
    </source>
</reference>
<feature type="domain" description="Fe/B12 periplasmic-binding" evidence="3">
    <location>
        <begin position="59"/>
        <end position="338"/>
    </location>
</feature>
<dbReference type="PROSITE" id="PS51257">
    <property type="entry name" value="PROKAR_LIPOPROTEIN"/>
    <property type="match status" value="1"/>
</dbReference>
<dbReference type="Gene3D" id="3.40.50.1980">
    <property type="entry name" value="Nitrogenase molybdenum iron protein domain"/>
    <property type="match status" value="2"/>
</dbReference>
<dbReference type="InterPro" id="IPR050902">
    <property type="entry name" value="ABC_Transporter_SBP"/>
</dbReference>
<dbReference type="PANTHER" id="PTHR30535">
    <property type="entry name" value="VITAMIN B12-BINDING PROTEIN"/>
    <property type="match status" value="1"/>
</dbReference>
<feature type="signal peptide" evidence="2">
    <location>
        <begin position="1"/>
        <end position="23"/>
    </location>
</feature>
<accession>A0A0B4S3D1</accession>
<dbReference type="Proteomes" id="UP000031386">
    <property type="component" value="Chromosome"/>
</dbReference>
<dbReference type="EMBL" id="CP009761">
    <property type="protein sequence ID" value="AIZ37116.1"/>
    <property type="molecule type" value="Genomic_DNA"/>
</dbReference>
<evidence type="ECO:0000313" key="6">
    <source>
        <dbReference type="Proteomes" id="UP000031386"/>
    </source>
</evidence>
<dbReference type="AlphaFoldDB" id="A0A0B4S3D1"/>
<proteinExistence type="inferred from homology"/>
<dbReference type="PANTHER" id="PTHR30535:SF34">
    <property type="entry name" value="MOLYBDATE-BINDING PROTEIN MOLA"/>
    <property type="match status" value="1"/>
</dbReference>
<evidence type="ECO:0000256" key="1">
    <source>
        <dbReference type="ARBA" id="ARBA00008814"/>
    </source>
</evidence>
<dbReference type="Proteomes" id="UP001210690">
    <property type="component" value="Chromosome"/>
</dbReference>
<dbReference type="STRING" id="33033.NW74_07150"/>
<dbReference type="RefSeq" id="WP_041954697.1">
    <property type="nucleotide sequence ID" value="NZ_CP009761.1"/>
</dbReference>
<dbReference type="SUPFAM" id="SSF53807">
    <property type="entry name" value="Helical backbone' metal receptor"/>
    <property type="match status" value="1"/>
</dbReference>
<sequence>MKKFLSILCLCAILLTACSSNNKKEEQTKVEEKQKEDNGTHEVVDHAGNTVKVPNKIKRIVIDQVPIVSTYVSFFNGKAPHIVGYAGDFKNTISETVLKNMAPELENVTETVQGQSDLNVEEIVKLKPDVIFYNANNKKHAEELKKTGIPIIGFSTVGYKTPNDSLIRYKEWLKLLEDVFNEKGKMNDFISYGDSLVSEVKEKISKIDENKRPNAMIMFKYLDGILQVAGKGTFGDAWLDNLGVKNVAAEEKGFAKINFEQLYKWNPDILFLSGPGHIKLKTKDIIENKVDKVDFSPLKSVKNGKVYNTNLGMWNWFTPNPDAPLAFAWLATKAYPEEFKDYPLKEKIKEYYKKFYNYELTDDEVELMLSL</sequence>
<evidence type="ECO:0000313" key="5">
    <source>
        <dbReference type="EMBL" id="WBB31016.1"/>
    </source>
</evidence>
<keyword evidence="2" id="KW-0732">Signal</keyword>
<organism evidence="4 6">
    <name type="scientific">Parvimonas micra</name>
    <dbReference type="NCBI Taxonomy" id="33033"/>
    <lineage>
        <taxon>Bacteria</taxon>
        <taxon>Bacillati</taxon>
        <taxon>Bacillota</taxon>
        <taxon>Tissierellia</taxon>
        <taxon>Tissierellales</taxon>
        <taxon>Peptoniphilaceae</taxon>
        <taxon>Parvimonas</taxon>
    </lineage>
</organism>
<dbReference type="KEGG" id="pmic:NW74_07150"/>